<dbReference type="GO" id="GO:0005737">
    <property type="term" value="C:cytoplasm"/>
    <property type="evidence" value="ECO:0007669"/>
    <property type="project" value="InterPro"/>
</dbReference>
<keyword evidence="8 17" id="KW-0418">Kinase</keyword>
<dbReference type="FunFam" id="3.30.565.10:FF:000016">
    <property type="entry name" value="Chemotaxis protein CheA, putative"/>
    <property type="match status" value="1"/>
</dbReference>
<evidence type="ECO:0000259" key="15">
    <source>
        <dbReference type="PROSITE" id="PS50851"/>
    </source>
</evidence>
<dbReference type="SMART" id="SM00073">
    <property type="entry name" value="HPT"/>
    <property type="match status" value="1"/>
</dbReference>
<dbReference type="SMART" id="SM01231">
    <property type="entry name" value="H-kinase_dim"/>
    <property type="match status" value="1"/>
</dbReference>
<dbReference type="InterPro" id="IPR037006">
    <property type="entry name" value="CheA-like_homodim_sf"/>
</dbReference>
<dbReference type="Gene3D" id="1.20.120.160">
    <property type="entry name" value="HPT domain"/>
    <property type="match status" value="1"/>
</dbReference>
<feature type="region of interest" description="Disordered" evidence="13">
    <location>
        <begin position="224"/>
        <end position="268"/>
    </location>
</feature>
<evidence type="ECO:0000256" key="13">
    <source>
        <dbReference type="SAM" id="MobiDB-lite"/>
    </source>
</evidence>
<keyword evidence="20" id="KW-1185">Reference proteome</keyword>
<dbReference type="InterPro" id="IPR036097">
    <property type="entry name" value="HisK_dim/P_sf"/>
</dbReference>
<dbReference type="GO" id="GO:0006935">
    <property type="term" value="P:chemotaxis"/>
    <property type="evidence" value="ECO:0007669"/>
    <property type="project" value="UniProtKB-KW"/>
</dbReference>
<keyword evidence="4" id="KW-0145">Chemotaxis</keyword>
<reference evidence="17 19" key="2">
    <citation type="submission" date="2018-08" db="EMBL/GenBank/DDBJ databases">
        <title>Complete genome of the Arcobacter skirrowii type strain LMG 6621.</title>
        <authorList>
            <person name="Miller W.G."/>
            <person name="Yee E."/>
            <person name="Bono J.L."/>
        </authorList>
    </citation>
    <scope>NUCLEOTIDE SEQUENCE [LARGE SCALE GENOMIC DNA]</scope>
    <source>
        <strain evidence="17 19">CCUG 10374</strain>
    </source>
</reference>
<feature type="modified residue" description="Phosphohistidine" evidence="12">
    <location>
        <position position="49"/>
    </location>
</feature>
<sequence>MSFDISKYREMFLEEAVELFESADNVLLEAENNGSLTDDEMGQLFRDVHTLKGSGASVELAYFAEFTHDVENLMDKLRSHKIEYKPEMAETLIDGLDVMKEILELEVANQMTREKFEEMTKELLEEIRAYSNSDSSSKSTTKENPNPTQASQKVESVKPQENSNNSKKDFRNRAFGIFADEEENSESFGFFDDSYSSSSNGSGFFDDMPKITPDSVMEIGENNSIDENESNENNEVKDDNSNQEVSSENKRSRDKNKVDKEESKKSISNNNNSIRVNLDKIDLLMNNVGDLVITNAMLTQFSSTIEESKIRGSVLERLELLERHIRDMQDSIMSIRMVPMDSIYSKFPKVVRDISKKLGKKVEFKHYGDNVEIDKAMIEGLTDPLMHIIRNSLDHGIEMPEDRVKAGKSDTGTISISAEQANGQMIITIEDDGKGVDSEKIAQKALEKGQIDEHQYSSMSNNEKALLIFGAGLSTADQITDISGRGVGMDVVKTNIHKLGGVIKLDTEIGRGTTITIMLPLTLAILDGLDIRVGDQKYILPLSSIVESLQPTADMIKKIGDGTQDLLMLREEFIPVVKLHKLFGLKKSFENLEDGMLIVVRSGSTKVALSIDEFLNQHQVVVKPLDKNFRSVQGIGAATVRGDGSIGLILDVLGIIDAQIKIERKMNSSKKAS</sequence>
<dbReference type="InterPro" id="IPR003594">
    <property type="entry name" value="HATPase_dom"/>
</dbReference>
<dbReference type="SUPFAM" id="SSF50341">
    <property type="entry name" value="CheW-like"/>
    <property type="match status" value="1"/>
</dbReference>
<dbReference type="Proteomes" id="UP000290580">
    <property type="component" value="Unassembled WGS sequence"/>
</dbReference>
<gene>
    <name evidence="17" type="primary">cheA</name>
    <name evidence="17" type="ORF">ASKIR_1068</name>
    <name evidence="18" type="ORF">CP959_07645</name>
</gene>
<keyword evidence="6" id="KW-0808">Transferase</keyword>
<evidence type="ECO:0000313" key="18">
    <source>
        <dbReference type="EMBL" id="RXI25642.1"/>
    </source>
</evidence>
<keyword evidence="7" id="KW-0547">Nucleotide-binding</keyword>
<dbReference type="SUPFAM" id="SSF55874">
    <property type="entry name" value="ATPase domain of HSP90 chaperone/DNA topoisomerase II/histidine kinase"/>
    <property type="match status" value="1"/>
</dbReference>
<dbReference type="GO" id="GO:0005524">
    <property type="term" value="F:ATP binding"/>
    <property type="evidence" value="ECO:0007669"/>
    <property type="project" value="UniProtKB-KW"/>
</dbReference>
<dbReference type="InterPro" id="IPR002545">
    <property type="entry name" value="CheW-lke_dom"/>
</dbReference>
<protein>
    <recommendedName>
        <fullName evidence="3">Chemotaxis protein CheA</fullName>
        <ecNumber evidence="2">2.7.13.3</ecNumber>
    </recommendedName>
</protein>
<evidence type="ECO:0000256" key="3">
    <source>
        <dbReference type="ARBA" id="ARBA00021495"/>
    </source>
</evidence>
<feature type="domain" description="HPt" evidence="16">
    <location>
        <begin position="1"/>
        <end position="106"/>
    </location>
</feature>
<keyword evidence="10" id="KW-0902">Two-component regulatory system</keyword>
<dbReference type="Gene3D" id="3.30.565.10">
    <property type="entry name" value="Histidine kinase-like ATPase, C-terminal domain"/>
    <property type="match status" value="1"/>
</dbReference>
<evidence type="ECO:0000256" key="5">
    <source>
        <dbReference type="ARBA" id="ARBA00022553"/>
    </source>
</evidence>
<evidence type="ECO:0000256" key="7">
    <source>
        <dbReference type="ARBA" id="ARBA00022741"/>
    </source>
</evidence>
<dbReference type="PRINTS" id="PR00344">
    <property type="entry name" value="BCTRLSENSOR"/>
</dbReference>
<keyword evidence="5 12" id="KW-0597">Phosphoprotein</keyword>
<dbReference type="Pfam" id="PF01627">
    <property type="entry name" value="Hpt"/>
    <property type="match status" value="1"/>
</dbReference>
<feature type="region of interest" description="Disordered" evidence="13">
    <location>
        <begin position="130"/>
        <end position="169"/>
    </location>
</feature>
<dbReference type="InterPro" id="IPR051315">
    <property type="entry name" value="Bact_Chemotaxis_CheA"/>
</dbReference>
<dbReference type="Gene3D" id="1.10.287.560">
    <property type="entry name" value="Histidine kinase CheA-like, homodimeric domain"/>
    <property type="match status" value="1"/>
</dbReference>
<dbReference type="RefSeq" id="WP_066351262.1">
    <property type="nucleotide sequence ID" value="NZ_CP032099.1"/>
</dbReference>
<dbReference type="SMART" id="SM00387">
    <property type="entry name" value="HATPase_c"/>
    <property type="match status" value="1"/>
</dbReference>
<dbReference type="InterPro" id="IPR036890">
    <property type="entry name" value="HATPase_C_sf"/>
</dbReference>
<dbReference type="AlphaFoldDB" id="A0AAD0SLM3"/>
<dbReference type="InterPro" id="IPR004105">
    <property type="entry name" value="CheA-like_dim"/>
</dbReference>
<dbReference type="Gene3D" id="2.30.30.40">
    <property type="entry name" value="SH3 Domains"/>
    <property type="match status" value="1"/>
</dbReference>
<dbReference type="Pfam" id="PF02518">
    <property type="entry name" value="HATPase_c"/>
    <property type="match status" value="1"/>
</dbReference>
<dbReference type="SUPFAM" id="SSF47226">
    <property type="entry name" value="Histidine-containing phosphotransfer domain, HPT domain"/>
    <property type="match status" value="1"/>
</dbReference>
<dbReference type="PROSITE" id="PS50894">
    <property type="entry name" value="HPT"/>
    <property type="match status" value="1"/>
</dbReference>
<feature type="compositionally biased region" description="Basic and acidic residues" evidence="13">
    <location>
        <begin position="247"/>
        <end position="265"/>
    </location>
</feature>
<dbReference type="InterPro" id="IPR005467">
    <property type="entry name" value="His_kinase_dom"/>
</dbReference>
<dbReference type="Pfam" id="PF01584">
    <property type="entry name" value="CheW"/>
    <property type="match status" value="1"/>
</dbReference>
<dbReference type="GO" id="GO:0000155">
    <property type="term" value="F:phosphorelay sensor kinase activity"/>
    <property type="evidence" value="ECO:0007669"/>
    <property type="project" value="InterPro"/>
</dbReference>
<evidence type="ECO:0000256" key="12">
    <source>
        <dbReference type="PROSITE-ProRule" id="PRU00110"/>
    </source>
</evidence>
<feature type="domain" description="Histidine kinase" evidence="14">
    <location>
        <begin position="269"/>
        <end position="523"/>
    </location>
</feature>
<evidence type="ECO:0000259" key="16">
    <source>
        <dbReference type="PROSITE" id="PS50894"/>
    </source>
</evidence>
<feature type="domain" description="CheW-like" evidence="15">
    <location>
        <begin position="525"/>
        <end position="661"/>
    </location>
</feature>
<dbReference type="InterPro" id="IPR004358">
    <property type="entry name" value="Sig_transdc_His_kin-like_C"/>
</dbReference>
<dbReference type="SMART" id="SM00260">
    <property type="entry name" value="CheW"/>
    <property type="match status" value="1"/>
</dbReference>
<feature type="compositionally biased region" description="Polar residues" evidence="13">
    <location>
        <begin position="143"/>
        <end position="165"/>
    </location>
</feature>
<proteinExistence type="predicted"/>
<dbReference type="EC" id="2.7.13.3" evidence="2"/>
<evidence type="ECO:0000259" key="14">
    <source>
        <dbReference type="PROSITE" id="PS50109"/>
    </source>
</evidence>
<dbReference type="GeneID" id="61750821"/>
<evidence type="ECO:0000256" key="10">
    <source>
        <dbReference type="ARBA" id="ARBA00023012"/>
    </source>
</evidence>
<organism evidence="17 19">
    <name type="scientific">Aliarcobacter skirrowii CCUG 10374</name>
    <dbReference type="NCBI Taxonomy" id="1032239"/>
    <lineage>
        <taxon>Bacteria</taxon>
        <taxon>Pseudomonadati</taxon>
        <taxon>Campylobacterota</taxon>
        <taxon>Epsilonproteobacteria</taxon>
        <taxon>Campylobacterales</taxon>
        <taxon>Arcobacteraceae</taxon>
        <taxon>Aliarcobacter</taxon>
    </lineage>
</organism>
<dbReference type="PANTHER" id="PTHR43395:SF10">
    <property type="entry name" value="CHEMOTAXIS PROTEIN CHEA"/>
    <property type="match status" value="1"/>
</dbReference>
<dbReference type="SUPFAM" id="SSF47384">
    <property type="entry name" value="Homodimeric domain of signal transducing histidine kinase"/>
    <property type="match status" value="1"/>
</dbReference>
<dbReference type="PROSITE" id="PS50851">
    <property type="entry name" value="CHEW"/>
    <property type="match status" value="1"/>
</dbReference>
<evidence type="ECO:0000256" key="8">
    <source>
        <dbReference type="ARBA" id="ARBA00022777"/>
    </source>
</evidence>
<comment type="catalytic activity">
    <reaction evidence="1">
        <text>ATP + protein L-histidine = ADP + protein N-phospho-L-histidine.</text>
        <dbReference type="EC" id="2.7.13.3"/>
    </reaction>
</comment>
<evidence type="ECO:0000256" key="4">
    <source>
        <dbReference type="ARBA" id="ARBA00022500"/>
    </source>
</evidence>
<dbReference type="EMBL" id="NXIC01000004">
    <property type="protein sequence ID" value="RXI25642.1"/>
    <property type="molecule type" value="Genomic_DNA"/>
</dbReference>
<name>A0AAD0SLM3_9BACT</name>
<evidence type="ECO:0000256" key="2">
    <source>
        <dbReference type="ARBA" id="ARBA00012438"/>
    </source>
</evidence>
<dbReference type="InterPro" id="IPR036061">
    <property type="entry name" value="CheW-like_dom_sf"/>
</dbReference>
<reference evidence="18 20" key="1">
    <citation type="submission" date="2017-09" db="EMBL/GenBank/DDBJ databases">
        <title>Genomics of the genus Arcobacter.</title>
        <authorList>
            <person name="Perez-Cataluna A."/>
            <person name="Figueras M.J."/>
            <person name="Salas-Masso N."/>
        </authorList>
    </citation>
    <scope>NUCLEOTIDE SEQUENCE [LARGE SCALE GENOMIC DNA]</scope>
    <source>
        <strain evidence="18 20">LMG 6621</strain>
    </source>
</reference>
<accession>A0AAD0SLM3</accession>
<evidence type="ECO:0000256" key="6">
    <source>
        <dbReference type="ARBA" id="ARBA00022679"/>
    </source>
</evidence>
<dbReference type="CDD" id="cd00731">
    <property type="entry name" value="CheA_reg"/>
    <property type="match status" value="1"/>
</dbReference>
<evidence type="ECO:0000313" key="19">
    <source>
        <dbReference type="Proteomes" id="UP000262029"/>
    </source>
</evidence>
<comment type="function">
    <text evidence="11">Involved in the transmission of sensory signals from the chemoreceptors to the flagellar motors. CheA is autophosphorylated; it can transfer its phosphate group to either CheB or CheY.</text>
</comment>
<evidence type="ECO:0000313" key="20">
    <source>
        <dbReference type="Proteomes" id="UP000290580"/>
    </source>
</evidence>
<dbReference type="PROSITE" id="PS50109">
    <property type="entry name" value="HIS_KIN"/>
    <property type="match status" value="1"/>
</dbReference>
<evidence type="ECO:0000256" key="1">
    <source>
        <dbReference type="ARBA" id="ARBA00000085"/>
    </source>
</evidence>
<keyword evidence="9" id="KW-0067">ATP-binding</keyword>
<evidence type="ECO:0000256" key="9">
    <source>
        <dbReference type="ARBA" id="ARBA00022840"/>
    </source>
</evidence>
<dbReference type="Pfam" id="PF02895">
    <property type="entry name" value="H-kinase_dim"/>
    <property type="match status" value="1"/>
</dbReference>
<dbReference type="EMBL" id="CP032099">
    <property type="protein sequence ID" value="AXX84875.1"/>
    <property type="molecule type" value="Genomic_DNA"/>
</dbReference>
<dbReference type="CDD" id="cd00088">
    <property type="entry name" value="HPT"/>
    <property type="match status" value="1"/>
</dbReference>
<dbReference type="InterPro" id="IPR008207">
    <property type="entry name" value="Sig_transdc_His_kin_Hpt_dom"/>
</dbReference>
<evidence type="ECO:0000313" key="17">
    <source>
        <dbReference type="EMBL" id="AXX84875.1"/>
    </source>
</evidence>
<dbReference type="Proteomes" id="UP000262029">
    <property type="component" value="Chromosome"/>
</dbReference>
<dbReference type="PANTHER" id="PTHR43395">
    <property type="entry name" value="SENSOR HISTIDINE KINASE CHEA"/>
    <property type="match status" value="1"/>
</dbReference>
<evidence type="ECO:0000256" key="11">
    <source>
        <dbReference type="ARBA" id="ARBA00035100"/>
    </source>
</evidence>
<dbReference type="InterPro" id="IPR036641">
    <property type="entry name" value="HPT_dom_sf"/>
</dbReference>